<organism evidence="1 2">
    <name type="scientific">Microbispora catharanthi</name>
    <dbReference type="NCBI Taxonomy" id="1712871"/>
    <lineage>
        <taxon>Bacteria</taxon>
        <taxon>Bacillati</taxon>
        <taxon>Actinomycetota</taxon>
        <taxon>Actinomycetes</taxon>
        <taxon>Streptosporangiales</taxon>
        <taxon>Streptosporangiaceae</taxon>
        <taxon>Microbispora</taxon>
    </lineage>
</organism>
<dbReference type="Gene3D" id="1.25.40.10">
    <property type="entry name" value="Tetratricopeptide repeat domain"/>
    <property type="match status" value="1"/>
</dbReference>
<gene>
    <name evidence="1" type="ORF">FH610_009475</name>
</gene>
<dbReference type="Proteomes" id="UP000313066">
    <property type="component" value="Unassembled WGS sequence"/>
</dbReference>
<name>A0A5N6BZQ0_9ACTN</name>
<reference evidence="1 2" key="1">
    <citation type="submission" date="2019-10" db="EMBL/GenBank/DDBJ databases">
        <title>Nonomuraea sp. nov., isolated from Phyllanthus amarus.</title>
        <authorList>
            <person name="Klykleung N."/>
            <person name="Tanasupawat S."/>
        </authorList>
    </citation>
    <scope>NUCLEOTIDE SEQUENCE [LARGE SCALE GENOMIC DNA]</scope>
    <source>
        <strain evidence="1 2">CR1-09</strain>
    </source>
</reference>
<dbReference type="EMBL" id="VDMA02000004">
    <property type="protein sequence ID" value="KAB8185978.1"/>
    <property type="molecule type" value="Genomic_DNA"/>
</dbReference>
<comment type="caution">
    <text evidence="1">The sequence shown here is derived from an EMBL/GenBank/DDBJ whole genome shotgun (WGS) entry which is preliminary data.</text>
</comment>
<dbReference type="CDD" id="cd00093">
    <property type="entry name" value="HTH_XRE"/>
    <property type="match status" value="1"/>
</dbReference>
<accession>A0A5N6BZQ0</accession>
<dbReference type="AlphaFoldDB" id="A0A5N6BZQ0"/>
<evidence type="ECO:0000313" key="1">
    <source>
        <dbReference type="EMBL" id="KAB8185978.1"/>
    </source>
</evidence>
<dbReference type="InterPro" id="IPR001387">
    <property type="entry name" value="Cro/C1-type_HTH"/>
</dbReference>
<dbReference type="SUPFAM" id="SSF48452">
    <property type="entry name" value="TPR-like"/>
    <property type="match status" value="1"/>
</dbReference>
<dbReference type="RefSeq" id="WP_139573913.1">
    <property type="nucleotide sequence ID" value="NZ_VDMA02000004.1"/>
</dbReference>
<sequence length="461" mass="49363">MIGLARLYAEAGFGKHESFAAAVNAHPLARESGVSVSRVSIGRYLSGTTVPDLAVARVIVAVLAARLGRPVTLNDVWPVAFAPAVSDLALRYERSLPVTVECVAELLACEVDHARARALAALDFAPPAVSEAITGWRYGLVDSVTGRQTESRDVTHRQVAQIRETCAWFSGLDHARGGGLVRSAVTTYLHDHVAPLLRGSYTDAVGRCLFAVAAEMLQLAGWMAYDLERHGLAQRYYIQALRLAKASGLESRGFDAFVLVRLSQQALNRDHADEALYLARAAHDDIALSATTPAVRALAYAAEARACARLYEKGDAHAATACRQALLAAERELDTGDSGGEPAWIGYFDAPELAAEVAHSLVVIGDTTAALPHLDAALTGKSTDRARDRLFCQLNLAAAHLKTGDLDAALAVAEQALPTAGTIASTRVRSRFRSFRRSLPAKEPRVVAFNERMHDELAGVA</sequence>
<protein>
    <recommendedName>
        <fullName evidence="3">XRE family transcriptional regulator</fullName>
    </recommendedName>
</protein>
<keyword evidence="2" id="KW-1185">Reference proteome</keyword>
<evidence type="ECO:0008006" key="3">
    <source>
        <dbReference type="Google" id="ProtNLM"/>
    </source>
</evidence>
<proteinExistence type="predicted"/>
<dbReference type="InterPro" id="IPR011990">
    <property type="entry name" value="TPR-like_helical_dom_sf"/>
</dbReference>
<evidence type="ECO:0000313" key="2">
    <source>
        <dbReference type="Proteomes" id="UP000313066"/>
    </source>
</evidence>